<protein>
    <recommendedName>
        <fullName evidence="2">Brix domain-containing protein</fullName>
    </recommendedName>
</protein>
<feature type="compositionally biased region" description="Basic residues" evidence="1">
    <location>
        <begin position="1"/>
        <end position="11"/>
    </location>
</feature>
<evidence type="ECO:0000313" key="4">
    <source>
        <dbReference type="Proteomes" id="UP000277212"/>
    </source>
</evidence>
<dbReference type="GO" id="GO:0006364">
    <property type="term" value="P:rRNA processing"/>
    <property type="evidence" value="ECO:0007669"/>
    <property type="project" value="InterPro"/>
</dbReference>
<evidence type="ECO:0000313" key="3">
    <source>
        <dbReference type="EMBL" id="RMJ13982.1"/>
    </source>
</evidence>
<accession>A0A3M2S9T6</accession>
<dbReference type="GO" id="GO:0000027">
    <property type="term" value="P:ribosomal large subunit assembly"/>
    <property type="evidence" value="ECO:0007669"/>
    <property type="project" value="TreeGrafter"/>
</dbReference>
<feature type="compositionally biased region" description="Basic and acidic residues" evidence="1">
    <location>
        <begin position="374"/>
        <end position="390"/>
    </location>
</feature>
<dbReference type="Proteomes" id="UP000277212">
    <property type="component" value="Unassembled WGS sequence"/>
</dbReference>
<dbReference type="InterPro" id="IPR045112">
    <property type="entry name" value="PPAN-like"/>
</dbReference>
<gene>
    <name evidence="3" type="ORF">CDV36_006347</name>
</gene>
<dbReference type="PROSITE" id="PS50833">
    <property type="entry name" value="BRIX"/>
    <property type="match status" value="1"/>
</dbReference>
<dbReference type="STRING" id="2010991.A0A3M2S9T6"/>
<organism evidence="3 4">
    <name type="scientific">Fusarium kuroshium</name>
    <dbReference type="NCBI Taxonomy" id="2010991"/>
    <lineage>
        <taxon>Eukaryota</taxon>
        <taxon>Fungi</taxon>
        <taxon>Dikarya</taxon>
        <taxon>Ascomycota</taxon>
        <taxon>Pezizomycotina</taxon>
        <taxon>Sordariomycetes</taxon>
        <taxon>Hypocreomycetidae</taxon>
        <taxon>Hypocreales</taxon>
        <taxon>Nectriaceae</taxon>
        <taxon>Fusarium</taxon>
        <taxon>Fusarium solani species complex</taxon>
    </lineage>
</organism>
<feature type="domain" description="Brix" evidence="2">
    <location>
        <begin position="32"/>
        <end position="346"/>
    </location>
</feature>
<dbReference type="InterPro" id="IPR007109">
    <property type="entry name" value="Brix"/>
</dbReference>
<feature type="region of interest" description="Disordered" evidence="1">
    <location>
        <begin position="374"/>
        <end position="455"/>
    </location>
</feature>
<dbReference type="EMBL" id="NKUJ01000096">
    <property type="protein sequence ID" value="RMJ13982.1"/>
    <property type="molecule type" value="Genomic_DNA"/>
</dbReference>
<dbReference type="GO" id="GO:0030687">
    <property type="term" value="C:preribosome, large subunit precursor"/>
    <property type="evidence" value="ECO:0007669"/>
    <property type="project" value="TreeGrafter"/>
</dbReference>
<dbReference type="OrthoDB" id="10261452at2759"/>
<dbReference type="GO" id="GO:0019843">
    <property type="term" value="F:rRNA binding"/>
    <property type="evidence" value="ECO:0007669"/>
    <property type="project" value="InterPro"/>
</dbReference>
<dbReference type="PANTHER" id="PTHR12661:SF5">
    <property type="entry name" value="SUPPRESSOR OF SWI4 1 HOMOLOG"/>
    <property type="match status" value="1"/>
</dbReference>
<dbReference type="PANTHER" id="PTHR12661">
    <property type="entry name" value="PETER PAN-RELATED"/>
    <property type="match status" value="1"/>
</dbReference>
<dbReference type="AlphaFoldDB" id="A0A3M2S9T6"/>
<feature type="compositionally biased region" description="Acidic residues" evidence="1">
    <location>
        <begin position="401"/>
        <end position="424"/>
    </location>
</feature>
<name>A0A3M2S9T6_9HYPO</name>
<reference evidence="3 4" key="1">
    <citation type="submission" date="2017-06" db="EMBL/GenBank/DDBJ databases">
        <title>Comparative genomic analysis of Ambrosia Fusariam Clade fungi.</title>
        <authorList>
            <person name="Stajich J.E."/>
            <person name="Carrillo J."/>
            <person name="Kijimoto T."/>
            <person name="Eskalen A."/>
            <person name="O'Donnell K."/>
            <person name="Kasson M."/>
        </authorList>
    </citation>
    <scope>NUCLEOTIDE SEQUENCE [LARGE SCALE GENOMIC DNA]</scope>
    <source>
        <strain evidence="3">UCR3666</strain>
    </source>
</reference>
<feature type="compositionally biased region" description="Acidic residues" evidence="1">
    <location>
        <begin position="439"/>
        <end position="455"/>
    </location>
</feature>
<keyword evidence="4" id="KW-1185">Reference proteome</keyword>
<evidence type="ECO:0000256" key="1">
    <source>
        <dbReference type="SAM" id="MobiDB-lite"/>
    </source>
</evidence>
<sequence>MARKRTKKRTHVGANNPEVDAPGHASARDPKSMVIRIGAGEVGSSVSQLAADVRKVMEPGIASRLRERRGNRLKDYAVMCGPLGVTHLLLFSRSESGNTNLRVALTPRGPTMNFRVEKYSLCKDVQRAQKHPKGGGKEFITPPLLVMNNFSRPDSDSKSKVPKHLESLATTVFQSLFPPINPQATPLKSIRRVLLLNREQSEEDDGSFILNFRHYAITTKSTTVSKPLRRLNAAEQFVSSKTSRKGKMPNLGKLEDVADFLIGGDNGEGYMTDATSGSEMDTDAEVEILDSTTRKVLSAKARQQAAQAEAEAGIEEENVERRAVKLVELGPRMRLRLTKVEEGLCSGKVMWHEYVHKSKEEIKELEKRWEKRRQEKEARKKEQKANVERKKAAKAKNGNKDDEDDEDEFEYEYDSDMDVDEFDSEGLAGDAEYKVNEKMEEDGEWEDEEEEIANS</sequence>
<comment type="caution">
    <text evidence="3">The sequence shown here is derived from an EMBL/GenBank/DDBJ whole genome shotgun (WGS) entry which is preliminary data.</text>
</comment>
<evidence type="ECO:0000259" key="2">
    <source>
        <dbReference type="PROSITE" id="PS50833"/>
    </source>
</evidence>
<feature type="region of interest" description="Disordered" evidence="1">
    <location>
        <begin position="1"/>
        <end position="29"/>
    </location>
</feature>
<proteinExistence type="predicted"/>
<dbReference type="Pfam" id="PF04427">
    <property type="entry name" value="Brix"/>
    <property type="match status" value="1"/>
</dbReference>
<dbReference type="SMART" id="SM00879">
    <property type="entry name" value="Brix"/>
    <property type="match status" value="1"/>
</dbReference>